<feature type="region of interest" description="Disordered" evidence="2">
    <location>
        <begin position="80"/>
        <end position="194"/>
    </location>
</feature>
<evidence type="ECO:0000313" key="3">
    <source>
        <dbReference type="EMBL" id="MFC7446778.1"/>
    </source>
</evidence>
<dbReference type="GO" id="GO:0003743">
    <property type="term" value="F:translation initiation factor activity"/>
    <property type="evidence" value="ECO:0007669"/>
    <property type="project" value="UniProtKB-KW"/>
</dbReference>
<reference evidence="4" key="1">
    <citation type="journal article" date="2019" name="Int. J. Syst. Evol. Microbiol.">
        <title>The Global Catalogue of Microorganisms (GCM) 10K type strain sequencing project: providing services to taxonomists for standard genome sequencing and annotation.</title>
        <authorList>
            <consortium name="The Broad Institute Genomics Platform"/>
            <consortium name="The Broad Institute Genome Sequencing Center for Infectious Disease"/>
            <person name="Wu L."/>
            <person name="Ma J."/>
        </authorList>
    </citation>
    <scope>NUCLEOTIDE SEQUENCE [LARGE SCALE GENOMIC DNA]</scope>
    <source>
        <strain evidence="4">ICMP 19430</strain>
    </source>
</reference>
<feature type="compositionally biased region" description="Low complexity" evidence="2">
    <location>
        <begin position="85"/>
        <end position="129"/>
    </location>
</feature>
<proteinExistence type="predicted"/>
<dbReference type="RefSeq" id="WP_378401264.1">
    <property type="nucleotide sequence ID" value="NZ_JBHTCS010000002.1"/>
</dbReference>
<protein>
    <submittedName>
        <fullName evidence="3">Translation initiation factor</fullName>
    </submittedName>
</protein>
<comment type="caution">
    <text evidence="3">The sequence shown here is derived from an EMBL/GenBank/DDBJ whole genome shotgun (WGS) entry which is preliminary data.</text>
</comment>
<evidence type="ECO:0000256" key="2">
    <source>
        <dbReference type="SAM" id="MobiDB-lite"/>
    </source>
</evidence>
<dbReference type="Proteomes" id="UP001596484">
    <property type="component" value="Unassembled WGS sequence"/>
</dbReference>
<evidence type="ECO:0000256" key="1">
    <source>
        <dbReference type="SAM" id="Coils"/>
    </source>
</evidence>
<dbReference type="EMBL" id="JBHTCS010000002">
    <property type="protein sequence ID" value="MFC7446778.1"/>
    <property type="molecule type" value="Genomic_DNA"/>
</dbReference>
<feature type="coiled-coil region" evidence="1">
    <location>
        <begin position="246"/>
        <end position="273"/>
    </location>
</feature>
<accession>A0ABW2RTK6</accession>
<feature type="compositionally biased region" description="Low complexity" evidence="2">
    <location>
        <begin position="141"/>
        <end position="155"/>
    </location>
</feature>
<keyword evidence="3" id="KW-0396">Initiation factor</keyword>
<sequence length="275" mass="27962">MPPRKRSGDSLTAQNLTELTEALAAGRRATVYLIEPTPSLNLAAGCSARVLSVQGTTLMLRPKGVNDELPFEADELRLTRNPAQAKAKGAKSTPAKAAPTAKAAPPAKAAPAKAAPAKAAPAKAAPAKAARPEVVATATIPTRAKAPVTAPKTPASMTLAPKPESAHADGPTAAPAKRARRPKDPASVSVTLHAEAGNEWTVTVTHGERRPGRAAPVSADAVERAVRELGDPAAEQAVASVLTAARDAAAKRVEELSRQLAEAQSTLAALGADGS</sequence>
<keyword evidence="3" id="KW-0648">Protein biosynthesis</keyword>
<keyword evidence="1" id="KW-0175">Coiled coil</keyword>
<gene>
    <name evidence="3" type="ORF">ACFQS9_02635</name>
</gene>
<organism evidence="3 4">
    <name type="scientific">Rhodococcus daqingensis</name>
    <dbReference type="NCBI Taxonomy" id="2479363"/>
    <lineage>
        <taxon>Bacteria</taxon>
        <taxon>Bacillati</taxon>
        <taxon>Actinomycetota</taxon>
        <taxon>Actinomycetes</taxon>
        <taxon>Mycobacteriales</taxon>
        <taxon>Nocardiaceae</taxon>
        <taxon>Rhodococcus</taxon>
    </lineage>
</organism>
<keyword evidence="4" id="KW-1185">Reference proteome</keyword>
<name>A0ABW2RTK6_9NOCA</name>
<evidence type="ECO:0000313" key="4">
    <source>
        <dbReference type="Proteomes" id="UP001596484"/>
    </source>
</evidence>